<dbReference type="InterPro" id="IPR013243">
    <property type="entry name" value="SCA7_dom"/>
</dbReference>
<feature type="compositionally biased region" description="Low complexity" evidence="1">
    <location>
        <begin position="463"/>
        <end position="480"/>
    </location>
</feature>
<feature type="compositionally biased region" description="Polar residues" evidence="1">
    <location>
        <begin position="636"/>
        <end position="646"/>
    </location>
</feature>
<feature type="region of interest" description="Disordered" evidence="1">
    <location>
        <begin position="342"/>
        <end position="494"/>
    </location>
</feature>
<feature type="domain" description="SCA7" evidence="2">
    <location>
        <begin position="495"/>
        <end position="562"/>
    </location>
</feature>
<organism evidence="3 4">
    <name type="scientific">Pinctada imbricata</name>
    <name type="common">Atlantic pearl-oyster</name>
    <name type="synonym">Pinctada martensii</name>
    <dbReference type="NCBI Taxonomy" id="66713"/>
    <lineage>
        <taxon>Eukaryota</taxon>
        <taxon>Metazoa</taxon>
        <taxon>Spiralia</taxon>
        <taxon>Lophotrochozoa</taxon>
        <taxon>Mollusca</taxon>
        <taxon>Bivalvia</taxon>
        <taxon>Autobranchia</taxon>
        <taxon>Pteriomorphia</taxon>
        <taxon>Pterioida</taxon>
        <taxon>Pterioidea</taxon>
        <taxon>Pteriidae</taxon>
        <taxon>Pinctada</taxon>
    </lineage>
</organism>
<feature type="compositionally biased region" description="Low complexity" evidence="1">
    <location>
        <begin position="1036"/>
        <end position="1045"/>
    </location>
</feature>
<feature type="compositionally biased region" description="Polar residues" evidence="1">
    <location>
        <begin position="807"/>
        <end position="833"/>
    </location>
</feature>
<dbReference type="EMBL" id="VSWD01000005">
    <property type="protein sequence ID" value="KAK3102677.1"/>
    <property type="molecule type" value="Genomic_DNA"/>
</dbReference>
<accession>A0AA89CAP2</accession>
<dbReference type="AlphaFoldDB" id="A0AA89CAP2"/>
<feature type="region of interest" description="Disordered" evidence="1">
    <location>
        <begin position="181"/>
        <end position="242"/>
    </location>
</feature>
<dbReference type="PROSITE" id="PS51505">
    <property type="entry name" value="SCA7"/>
    <property type="match status" value="1"/>
</dbReference>
<dbReference type="Proteomes" id="UP001186944">
    <property type="component" value="Unassembled WGS sequence"/>
</dbReference>
<feature type="compositionally biased region" description="Polar residues" evidence="1">
    <location>
        <begin position="1017"/>
        <end position="1035"/>
    </location>
</feature>
<sequence>MATPDGSPSLFAGQMWSDWASSVPLSPIEDSSGDNTKDKELDVTDSMKLPQEDMTLFGQCPSQDEFYLVKCELCSKVVKPQAFKTHLEERHGSEAVEAILHSTVHESKLSSPASKLSSPNRGFLHQGHSVPTKASVKEVPLYVSNAQKLGASVSASLKSKSRKNHSMPVVKVERMDVSRVSQHYEPVTKSHSISNGNISRDIHHQNTVPPTSESLPVSLKSSLKSSAQEGANSPHKLSSPKEATQGIDNLTLETNHISITPTTPMTITTTSVSTSMSFSATTTVAVVHSSSKSSISAKDSSPKVTTSSTGTSNWTNIGSVGSLGSSGRPSFGGFKLGNLGSTSVHKSHSASSGFHHRPKNSASMSQLNSNTTSLSNKPSKSPSMSSLMENLMANTSRAEKSQSSNSANNTTSQDSSLGERSHSSDSSSSLASHSGTSLNSGISSLNSSDDSLKSPTGVERQISFSDTSLNSSSSSLNLSGSHKKSPKISKPDKLIPCKDREYDCNKHCGVLVEETGKPCTRSLTCKTHALSLRRKVQGRKKSFDDLLKEHRAAKEVLLKQKAEQKAAQIAAAEQRMQHKSGSHLLSASTGQSGVVRANSSQSLAEHLKDAAQPRIPGSTLPKKSFKPAQKLHSGLTHRSSLTNLYSPLSAPLKDDPGGGPSQDPTGRLSEGEEEEEGWAEKAESTHLTYHPKPAALCTFGARMHMLGNRRCMMFGRRNDFVRNAFMNVLDRHMNPPPPKKLCVESNLPKDPFSSTSKDPYDFTSLESGHTAKHFKPVLNSNHKPNVKPKSKPSSSSGRTKSKDGQPGSKSPAQTTASNTVGGINSNPTLTTPQGVKRKRNSAGGLGSSPNTYTPAIQQQTFNVISSISVTNVNSHNNNNALTAIAIPSVNLNTTALGQLGANLTQSKSQKNTMYKDPCFVVNLDSSTLNGQYINITNSAANAQRIDNKTFQQTHVIASTDKNNPKILNLDKFPALQKNNVIAMPPFIVEGLQSGTAVLAPVSLATTLNNPIVAMTTNTSVSPSQPSPNTYRSGSCSPQVSSPVPNGVVNSNEKLITSARHGVPNAKKSAMHNPVPHSLIGSTVMVSSNSSQVCPSQIFTTQLAQLQVKPTNFTMAKGVPSNKVTMQPLSLTFPLTNLSGVPGQPTFYIASSEDSKIPKQMNSSPSGHVS</sequence>
<feature type="region of interest" description="Disordered" evidence="1">
    <location>
        <begin position="22"/>
        <end position="47"/>
    </location>
</feature>
<feature type="compositionally biased region" description="Polar residues" evidence="1">
    <location>
        <begin position="583"/>
        <end position="603"/>
    </location>
</feature>
<feature type="compositionally biased region" description="Low complexity" evidence="1">
    <location>
        <begin position="212"/>
        <end position="226"/>
    </location>
</feature>
<name>A0AA89CAP2_PINIB</name>
<feature type="compositionally biased region" description="Polar residues" evidence="1">
    <location>
        <begin position="1159"/>
        <end position="1169"/>
    </location>
</feature>
<feature type="compositionally biased region" description="Low complexity" evidence="1">
    <location>
        <begin position="342"/>
        <end position="352"/>
    </location>
</feature>
<gene>
    <name evidence="3" type="ORF">FSP39_013080</name>
</gene>
<reference evidence="3" key="1">
    <citation type="submission" date="2019-08" db="EMBL/GenBank/DDBJ databases">
        <title>The improved chromosome-level genome for the pearl oyster Pinctada fucata martensii using PacBio sequencing and Hi-C.</title>
        <authorList>
            <person name="Zheng Z."/>
        </authorList>
    </citation>
    <scope>NUCLEOTIDE SEQUENCE</scope>
    <source>
        <strain evidence="3">ZZ-2019</strain>
        <tissue evidence="3">Adductor muscle</tissue>
    </source>
</reference>
<evidence type="ECO:0000313" key="4">
    <source>
        <dbReference type="Proteomes" id="UP001186944"/>
    </source>
</evidence>
<evidence type="ECO:0000256" key="1">
    <source>
        <dbReference type="SAM" id="MobiDB-lite"/>
    </source>
</evidence>
<dbReference type="Gene3D" id="6.10.140.1270">
    <property type="match status" value="1"/>
</dbReference>
<evidence type="ECO:0000259" key="2">
    <source>
        <dbReference type="PROSITE" id="PS51505"/>
    </source>
</evidence>
<dbReference type="PANTHER" id="PTHR15117:SF24">
    <property type="entry name" value="SCA7 DOMAIN-CONTAINING PROTEIN"/>
    <property type="match status" value="1"/>
</dbReference>
<keyword evidence="4" id="KW-1185">Reference proteome</keyword>
<feature type="region of interest" description="Disordered" evidence="1">
    <location>
        <begin position="289"/>
        <end position="317"/>
    </location>
</feature>
<feature type="compositionally biased region" description="Low complexity" evidence="1">
    <location>
        <begin position="401"/>
        <end position="416"/>
    </location>
</feature>
<feature type="region of interest" description="Disordered" evidence="1">
    <location>
        <begin position="1150"/>
        <end position="1169"/>
    </location>
</feature>
<feature type="compositionally biased region" description="Low complexity" evidence="1">
    <location>
        <begin position="424"/>
        <end position="449"/>
    </location>
</feature>
<feature type="region of interest" description="Disordered" evidence="1">
    <location>
        <begin position="732"/>
        <end position="853"/>
    </location>
</feature>
<dbReference type="PANTHER" id="PTHR15117">
    <property type="entry name" value="ATAXIN 7 RELATED"/>
    <property type="match status" value="1"/>
</dbReference>
<feature type="region of interest" description="Disordered" evidence="1">
    <location>
        <begin position="1017"/>
        <end position="1045"/>
    </location>
</feature>
<dbReference type="InterPro" id="IPR052237">
    <property type="entry name" value="Ataxin-7-like_regulator"/>
</dbReference>
<feature type="region of interest" description="Disordered" evidence="1">
    <location>
        <begin position="578"/>
        <end position="686"/>
    </location>
</feature>
<feature type="compositionally biased region" description="Polar residues" evidence="1">
    <location>
        <begin position="189"/>
        <end position="198"/>
    </location>
</feature>
<comment type="caution">
    <text evidence="3">The sequence shown here is derived from an EMBL/GenBank/DDBJ whole genome shotgun (WGS) entry which is preliminary data.</text>
</comment>
<evidence type="ECO:0000313" key="3">
    <source>
        <dbReference type="EMBL" id="KAK3102677.1"/>
    </source>
</evidence>
<proteinExistence type="predicted"/>
<feature type="compositionally biased region" description="Low complexity" evidence="1">
    <location>
        <begin position="363"/>
        <end position="388"/>
    </location>
</feature>
<dbReference type="Pfam" id="PF08313">
    <property type="entry name" value="SCA7"/>
    <property type="match status" value="1"/>
</dbReference>
<protein>
    <recommendedName>
        <fullName evidence="2">SCA7 domain-containing protein</fullName>
    </recommendedName>
</protein>